<gene>
    <name evidence="2" type="ORF">IMSHALPRED_010152</name>
</gene>
<dbReference type="AlphaFoldDB" id="A0A8H3G5N1"/>
<reference evidence="2" key="1">
    <citation type="submission" date="2021-03" db="EMBL/GenBank/DDBJ databases">
        <authorList>
            <person name="Tagirdzhanova G."/>
        </authorList>
    </citation>
    <scope>NUCLEOTIDE SEQUENCE</scope>
</reference>
<evidence type="ECO:0000256" key="1">
    <source>
        <dbReference type="SAM" id="MobiDB-lite"/>
    </source>
</evidence>
<evidence type="ECO:0000313" key="3">
    <source>
        <dbReference type="Proteomes" id="UP000664534"/>
    </source>
</evidence>
<feature type="compositionally biased region" description="Low complexity" evidence="1">
    <location>
        <begin position="1"/>
        <end position="14"/>
    </location>
</feature>
<feature type="region of interest" description="Disordered" evidence="1">
    <location>
        <begin position="1"/>
        <end position="27"/>
    </location>
</feature>
<keyword evidence="3" id="KW-1185">Reference proteome</keyword>
<dbReference type="Proteomes" id="UP000664534">
    <property type="component" value="Unassembled WGS sequence"/>
</dbReference>
<dbReference type="OrthoDB" id="3231000at2759"/>
<dbReference type="EMBL" id="CAJPDT010000082">
    <property type="protein sequence ID" value="CAF9935234.1"/>
    <property type="molecule type" value="Genomic_DNA"/>
</dbReference>
<sequence length="416" mass="46575">MNSTTTCNPTTPTAETDEGCEHEQMSGALLAEEKDILPSETSSAVIEDPTTPRTWYQKSLRKSGDLSETSLEVLERTHPIDTTKPNTSLEALENAHHESQIGVEPKVLTRNNDTSLGQRPSNTSTETPSKIPLPFTSSNGISSTHPSLILLPPSLFEADGSDESNPPTSVFSESCHLYWENNSHLSRQFPHLKCVRSSSRYDKANITIFDYVGSALKDTEHLSTDFKLDNSSESENILGSKFDECRQFICSNNSLSQVDRRLVVVEDLGPSLINVLGATFDLSPEIFEEHLHRSRYGGSKAPGMPPSNWRTSNLQKDYVSFAWYRPGESWTLGMDQEERKDLLDQNRVLKRTQCLDKSGQSKSVTHKYWLKTNIFRWSSEMSTNPAGQLPDRVPCGWEERATMCSVEVEGLQYGKC</sequence>
<organism evidence="2 3">
    <name type="scientific">Imshaugia aleurites</name>
    <dbReference type="NCBI Taxonomy" id="172621"/>
    <lineage>
        <taxon>Eukaryota</taxon>
        <taxon>Fungi</taxon>
        <taxon>Dikarya</taxon>
        <taxon>Ascomycota</taxon>
        <taxon>Pezizomycotina</taxon>
        <taxon>Lecanoromycetes</taxon>
        <taxon>OSLEUM clade</taxon>
        <taxon>Lecanoromycetidae</taxon>
        <taxon>Lecanorales</taxon>
        <taxon>Lecanorineae</taxon>
        <taxon>Parmeliaceae</taxon>
        <taxon>Imshaugia</taxon>
    </lineage>
</organism>
<proteinExistence type="predicted"/>
<name>A0A8H3G5N1_9LECA</name>
<evidence type="ECO:0000313" key="2">
    <source>
        <dbReference type="EMBL" id="CAF9935234.1"/>
    </source>
</evidence>
<feature type="compositionally biased region" description="Polar residues" evidence="1">
    <location>
        <begin position="109"/>
        <end position="128"/>
    </location>
</feature>
<protein>
    <submittedName>
        <fullName evidence="2">Uncharacterized protein</fullName>
    </submittedName>
</protein>
<feature type="region of interest" description="Disordered" evidence="1">
    <location>
        <begin position="96"/>
        <end position="133"/>
    </location>
</feature>
<comment type="caution">
    <text evidence="2">The sequence shown here is derived from an EMBL/GenBank/DDBJ whole genome shotgun (WGS) entry which is preliminary data.</text>
</comment>
<accession>A0A8H3G5N1</accession>